<comment type="similarity">
    <text evidence="2">Belongs to the class-I pyridoxal-phosphate-dependent aminotransferase family.</text>
</comment>
<dbReference type="Gene3D" id="3.40.640.10">
    <property type="entry name" value="Type I PLP-dependent aspartate aminotransferase-like (Major domain)"/>
    <property type="match status" value="1"/>
</dbReference>
<reference evidence="10" key="1">
    <citation type="journal article" date="2014" name="Int. J. Syst. Evol. Microbiol.">
        <title>Complete genome sequence of Corynebacterium casei LMG S-19264T (=DSM 44701T), isolated from a smear-ripened cheese.</title>
        <authorList>
            <consortium name="US DOE Joint Genome Institute (JGI-PGF)"/>
            <person name="Walter F."/>
            <person name="Albersmeier A."/>
            <person name="Kalinowski J."/>
            <person name="Ruckert C."/>
        </authorList>
    </citation>
    <scope>NUCLEOTIDE SEQUENCE</scope>
    <source>
        <strain evidence="10">CGMCC 1.15034</strain>
    </source>
</reference>
<evidence type="ECO:0000256" key="5">
    <source>
        <dbReference type="ARBA" id="ARBA00022576"/>
    </source>
</evidence>
<dbReference type="EMBL" id="BMHC01000010">
    <property type="protein sequence ID" value="GGI27642.1"/>
    <property type="molecule type" value="Genomic_DNA"/>
</dbReference>
<protein>
    <recommendedName>
        <fullName evidence="4">aspartate transaminase</fullName>
        <ecNumber evidence="4">2.6.1.1</ecNumber>
    </recommendedName>
</protein>
<dbReference type="CDD" id="cd00609">
    <property type="entry name" value="AAT_like"/>
    <property type="match status" value="1"/>
</dbReference>
<dbReference type="PANTHER" id="PTHR46383">
    <property type="entry name" value="ASPARTATE AMINOTRANSFERASE"/>
    <property type="match status" value="1"/>
</dbReference>
<evidence type="ECO:0000256" key="7">
    <source>
        <dbReference type="ARBA" id="ARBA00022898"/>
    </source>
</evidence>
<dbReference type="PANTHER" id="PTHR46383:SF1">
    <property type="entry name" value="ASPARTATE AMINOTRANSFERASE"/>
    <property type="match status" value="1"/>
</dbReference>
<evidence type="ECO:0000256" key="8">
    <source>
        <dbReference type="ARBA" id="ARBA00049185"/>
    </source>
</evidence>
<keyword evidence="5 10" id="KW-0032">Aminotransferase</keyword>
<evidence type="ECO:0000313" key="10">
    <source>
        <dbReference type="EMBL" id="GGI27642.1"/>
    </source>
</evidence>
<dbReference type="FunFam" id="3.40.640.10:FF:000033">
    <property type="entry name" value="Aspartate aminotransferase"/>
    <property type="match status" value="1"/>
</dbReference>
<dbReference type="GO" id="GO:0006520">
    <property type="term" value="P:amino acid metabolic process"/>
    <property type="evidence" value="ECO:0007669"/>
    <property type="project" value="InterPro"/>
</dbReference>
<evidence type="ECO:0000256" key="2">
    <source>
        <dbReference type="ARBA" id="ARBA00007441"/>
    </source>
</evidence>
<reference evidence="11 12" key="2">
    <citation type="submission" date="2018-06" db="EMBL/GenBank/DDBJ databases">
        <title>Comparative genomics of rhizobia nodulating Arachis hypogaea in China.</title>
        <authorList>
            <person name="Li Y."/>
        </authorList>
    </citation>
    <scope>NUCLEOTIDE SEQUENCE [LARGE SCALE GENOMIC DNA]</scope>
    <source>
        <strain evidence="11 12">CCBAU 51658</strain>
        <plasmid evidence="11 12">unnamed</plasmid>
    </source>
</reference>
<gene>
    <name evidence="10" type="primary">aatA</name>
    <name evidence="10" type="ORF">GCM10010987_45420</name>
    <name evidence="11" type="ORF">XH86_36225</name>
</gene>
<comment type="subunit">
    <text evidence="3">Homodimer.</text>
</comment>
<evidence type="ECO:0000313" key="11">
    <source>
        <dbReference type="EMBL" id="QOZ64263.1"/>
    </source>
</evidence>
<dbReference type="AlphaFoldDB" id="A0A410VJ99"/>
<dbReference type="InterPro" id="IPR015421">
    <property type="entry name" value="PyrdxlP-dep_Trfase_major"/>
</dbReference>
<dbReference type="EMBL" id="CP030058">
    <property type="protein sequence ID" value="QOZ64263.1"/>
    <property type="molecule type" value="Genomic_DNA"/>
</dbReference>
<dbReference type="GO" id="GO:0030170">
    <property type="term" value="F:pyridoxal phosphate binding"/>
    <property type="evidence" value="ECO:0007669"/>
    <property type="project" value="InterPro"/>
</dbReference>
<evidence type="ECO:0000256" key="4">
    <source>
        <dbReference type="ARBA" id="ARBA00012753"/>
    </source>
</evidence>
<dbReference type="Gene3D" id="3.90.1150.10">
    <property type="entry name" value="Aspartate Aminotransferase, domain 1"/>
    <property type="match status" value="1"/>
</dbReference>
<keyword evidence="12" id="KW-1185">Reference proteome</keyword>
<organism evidence="10 13">
    <name type="scientific">Bradyrhizobium guangdongense</name>
    <dbReference type="NCBI Taxonomy" id="1325090"/>
    <lineage>
        <taxon>Bacteria</taxon>
        <taxon>Pseudomonadati</taxon>
        <taxon>Pseudomonadota</taxon>
        <taxon>Alphaproteobacteria</taxon>
        <taxon>Hyphomicrobiales</taxon>
        <taxon>Nitrobacteraceae</taxon>
        <taxon>Bradyrhizobium</taxon>
    </lineage>
</organism>
<dbReference type="InterPro" id="IPR015422">
    <property type="entry name" value="PyrdxlP-dep_Trfase_small"/>
</dbReference>
<sequence>MTVFDAASASNRSEFAARVNRIQPSQSGAAAQRVRELQAQGRTILNLTQGEPDFDTPDNVVQAALAAMKRGETKYTNTDGTAVLKETIAKKFARENGLSYKVSQISVANGAKQILFNALAATLDHGDEVIIPAPYWVSYPEMVSFFGGVPKIVACPAARNFKLDPIDLERAITSRTRWLLLNSPSNPTGAVYTRRELEPIIDVLRRNPHVWLLSDDIYEHLVYDGLEYCTPAAIDQSVAERTLVVNGVSKAYCMTGWRIGYAAGPAKLISQMAKLQSQATANPSSISQAAAVEALNGPQEGLRERAEKYQRRRNLVLEGLASVPGLACDKPSGAFYVFPSCRDLIGKRTPDGTVLADDKDFCKYLLDAEGVAVVHGAAYGLSPHFRISYATADETLKEACVRIARACSRLS</sequence>
<reference evidence="10" key="3">
    <citation type="submission" date="2022-12" db="EMBL/GenBank/DDBJ databases">
        <authorList>
            <person name="Sun Q."/>
            <person name="Zhou Y."/>
        </authorList>
    </citation>
    <scope>NUCLEOTIDE SEQUENCE</scope>
    <source>
        <strain evidence="10">CGMCC 1.15034</strain>
    </source>
</reference>
<evidence type="ECO:0000313" key="12">
    <source>
        <dbReference type="Proteomes" id="UP000593880"/>
    </source>
</evidence>
<evidence type="ECO:0000256" key="1">
    <source>
        <dbReference type="ARBA" id="ARBA00001933"/>
    </source>
</evidence>
<dbReference type="SUPFAM" id="SSF53383">
    <property type="entry name" value="PLP-dependent transferases"/>
    <property type="match status" value="1"/>
</dbReference>
<geneLocation type="plasmid" evidence="11 12">
    <name>unnamed</name>
</geneLocation>
<evidence type="ECO:0000313" key="13">
    <source>
        <dbReference type="Proteomes" id="UP000625079"/>
    </source>
</evidence>
<feature type="domain" description="Aminotransferase class I/classII large" evidence="9">
    <location>
        <begin position="43"/>
        <end position="403"/>
    </location>
</feature>
<dbReference type="Pfam" id="PF00155">
    <property type="entry name" value="Aminotran_1_2"/>
    <property type="match status" value="1"/>
</dbReference>
<proteinExistence type="inferred from homology"/>
<dbReference type="RefSeq" id="WP_128929677.1">
    <property type="nucleotide sequence ID" value="NZ_BMHC01000010.1"/>
</dbReference>
<evidence type="ECO:0000256" key="3">
    <source>
        <dbReference type="ARBA" id="ARBA00011738"/>
    </source>
</evidence>
<dbReference type="Proteomes" id="UP000593880">
    <property type="component" value="Plasmid unnamed"/>
</dbReference>
<keyword evidence="7" id="KW-0663">Pyridoxal phosphate</keyword>
<keyword evidence="6 11" id="KW-0808">Transferase</keyword>
<dbReference type="GO" id="GO:0004069">
    <property type="term" value="F:L-aspartate:2-oxoglutarate aminotransferase activity"/>
    <property type="evidence" value="ECO:0007669"/>
    <property type="project" value="UniProtKB-EC"/>
</dbReference>
<accession>A0A410VJ99</accession>
<comment type="catalytic activity">
    <reaction evidence="8">
        <text>L-aspartate + 2-oxoglutarate = oxaloacetate + L-glutamate</text>
        <dbReference type="Rhea" id="RHEA:21824"/>
        <dbReference type="ChEBI" id="CHEBI:16452"/>
        <dbReference type="ChEBI" id="CHEBI:16810"/>
        <dbReference type="ChEBI" id="CHEBI:29985"/>
        <dbReference type="ChEBI" id="CHEBI:29991"/>
        <dbReference type="EC" id="2.6.1.1"/>
    </reaction>
</comment>
<dbReference type="InterPro" id="IPR050596">
    <property type="entry name" value="AspAT/PAT-like"/>
</dbReference>
<dbReference type="Proteomes" id="UP000625079">
    <property type="component" value="Unassembled WGS sequence"/>
</dbReference>
<evidence type="ECO:0000259" key="9">
    <source>
        <dbReference type="Pfam" id="PF00155"/>
    </source>
</evidence>
<keyword evidence="11" id="KW-0614">Plasmid</keyword>
<evidence type="ECO:0000256" key="6">
    <source>
        <dbReference type="ARBA" id="ARBA00022679"/>
    </source>
</evidence>
<dbReference type="OrthoDB" id="9763453at2"/>
<dbReference type="InterPro" id="IPR004839">
    <property type="entry name" value="Aminotransferase_I/II_large"/>
</dbReference>
<comment type="cofactor">
    <cofactor evidence="1">
        <name>pyridoxal 5'-phosphate</name>
        <dbReference type="ChEBI" id="CHEBI:597326"/>
    </cofactor>
</comment>
<name>A0A410VJ99_9BRAD</name>
<dbReference type="InterPro" id="IPR015424">
    <property type="entry name" value="PyrdxlP-dep_Trfase"/>
</dbReference>
<dbReference type="EC" id="2.6.1.1" evidence="4"/>